<proteinExistence type="inferred from homology"/>
<evidence type="ECO:0000313" key="8">
    <source>
        <dbReference type="Proteomes" id="UP000887568"/>
    </source>
</evidence>
<dbReference type="Gene3D" id="3.50.50.60">
    <property type="entry name" value="FAD/NAD(P)-binding domain"/>
    <property type="match status" value="1"/>
</dbReference>
<dbReference type="OMA" id="LHAEESW"/>
<evidence type="ECO:0000313" key="7">
    <source>
        <dbReference type="EnsemblMetazoa" id="XP_038068378.1"/>
    </source>
</evidence>
<sequence>MQAADLSWTGMVYDICIVGAGLWGSSAARYASLPGRKVCLIGPSEPQEKDRPSRDIFASHYDVSRTVRKYQGSDHIRSLMTMRAYKGLQELEGTTGIQLNAAVGHIMYGKDIESITVPIAKEEGVLLTAEGVRERYPYLDTSRYGDTAMLLPVDAGHANPRMIVRAQQEAAALRGCDIIDDVVQSVEESGNHTHGEPLMRVVIEKGRPLLAKKVLLCTGAFTQLKNLLPPSTKLDFGIDGTFTVRLEVGEDDLEKISSMPTMTSFTDPEWNCYMLPPIKYPDGKYYVKLGPGYQDQRRLTSLKEVKDWFLSKPDPKLVEKYRDLLLSIVKGFNPMSVKTDMCVCSRTPTGLPYCDMVSSKVGLAIGGNGFGAMLSDEVGRMAAEMIAGGENWNRDIPREMLKAQFITPPSNL</sequence>
<comment type="similarity">
    <text evidence="2">Belongs to the MSOX/MTOX family.</text>
</comment>
<dbReference type="PANTHER" id="PTHR10961">
    <property type="entry name" value="PEROXISOMAL SARCOSINE OXIDASE"/>
    <property type="match status" value="1"/>
</dbReference>
<feature type="domain" description="FAD dependent oxidoreductase" evidence="6">
    <location>
        <begin position="14"/>
        <end position="385"/>
    </location>
</feature>
<evidence type="ECO:0000256" key="1">
    <source>
        <dbReference type="ARBA" id="ARBA00001974"/>
    </source>
</evidence>
<dbReference type="EnsemblMetazoa" id="XM_038212450.1">
    <property type="protein sequence ID" value="XP_038068378.1"/>
    <property type="gene ID" value="LOC119737832"/>
</dbReference>
<dbReference type="Pfam" id="PF01266">
    <property type="entry name" value="DAO"/>
    <property type="match status" value="1"/>
</dbReference>
<accession>A0A914AXF8</accession>
<dbReference type="InterPro" id="IPR006076">
    <property type="entry name" value="FAD-dep_OxRdtase"/>
</dbReference>
<dbReference type="PANTHER" id="PTHR10961:SF10">
    <property type="entry name" value="FAD DEPENDENT OXIDOREDUCTASE DOMAIN-CONTAINING PROTEIN"/>
    <property type="match status" value="1"/>
</dbReference>
<evidence type="ECO:0000256" key="2">
    <source>
        <dbReference type="ARBA" id="ARBA00010989"/>
    </source>
</evidence>
<evidence type="ECO:0000256" key="3">
    <source>
        <dbReference type="ARBA" id="ARBA00022630"/>
    </source>
</evidence>
<dbReference type="GeneID" id="119737832"/>
<keyword evidence="8" id="KW-1185">Reference proteome</keyword>
<keyword evidence="4" id="KW-0274">FAD</keyword>
<dbReference type="InterPro" id="IPR036188">
    <property type="entry name" value="FAD/NAD-bd_sf"/>
</dbReference>
<dbReference type="Proteomes" id="UP000887568">
    <property type="component" value="Unplaced"/>
</dbReference>
<evidence type="ECO:0000256" key="5">
    <source>
        <dbReference type="ARBA" id="ARBA00023002"/>
    </source>
</evidence>
<dbReference type="GO" id="GO:0008115">
    <property type="term" value="F:sarcosine oxidase activity"/>
    <property type="evidence" value="ECO:0007669"/>
    <property type="project" value="TreeGrafter"/>
</dbReference>
<dbReference type="SUPFAM" id="SSF51905">
    <property type="entry name" value="FAD/NAD(P)-binding domain"/>
    <property type="match status" value="1"/>
</dbReference>
<dbReference type="Gene3D" id="3.30.9.10">
    <property type="entry name" value="D-Amino Acid Oxidase, subunit A, domain 2"/>
    <property type="match status" value="1"/>
</dbReference>
<evidence type="ECO:0000259" key="6">
    <source>
        <dbReference type="Pfam" id="PF01266"/>
    </source>
</evidence>
<organism evidence="7 8">
    <name type="scientific">Patiria miniata</name>
    <name type="common">Bat star</name>
    <name type="synonym">Asterina miniata</name>
    <dbReference type="NCBI Taxonomy" id="46514"/>
    <lineage>
        <taxon>Eukaryota</taxon>
        <taxon>Metazoa</taxon>
        <taxon>Echinodermata</taxon>
        <taxon>Eleutherozoa</taxon>
        <taxon>Asterozoa</taxon>
        <taxon>Asteroidea</taxon>
        <taxon>Valvatacea</taxon>
        <taxon>Valvatida</taxon>
        <taxon>Asterinidae</taxon>
        <taxon>Patiria</taxon>
    </lineage>
</organism>
<keyword evidence="3" id="KW-0285">Flavoprotein</keyword>
<dbReference type="InterPro" id="IPR045170">
    <property type="entry name" value="MTOX"/>
</dbReference>
<name>A0A914AXF8_PATMI</name>
<protein>
    <recommendedName>
        <fullName evidence="6">FAD dependent oxidoreductase domain-containing protein</fullName>
    </recommendedName>
</protein>
<reference evidence="7" key="1">
    <citation type="submission" date="2022-11" db="UniProtKB">
        <authorList>
            <consortium name="EnsemblMetazoa"/>
        </authorList>
    </citation>
    <scope>IDENTIFICATION</scope>
</reference>
<dbReference type="RefSeq" id="XP_038068378.1">
    <property type="nucleotide sequence ID" value="XM_038212450.1"/>
</dbReference>
<evidence type="ECO:0000256" key="4">
    <source>
        <dbReference type="ARBA" id="ARBA00022827"/>
    </source>
</evidence>
<dbReference type="AlphaFoldDB" id="A0A914AXF8"/>
<comment type="cofactor">
    <cofactor evidence="1">
        <name>FAD</name>
        <dbReference type="ChEBI" id="CHEBI:57692"/>
    </cofactor>
</comment>
<keyword evidence="5" id="KW-0560">Oxidoreductase</keyword>
<dbReference type="OrthoDB" id="424974at2759"/>
<dbReference type="GO" id="GO:0050660">
    <property type="term" value="F:flavin adenine dinucleotide binding"/>
    <property type="evidence" value="ECO:0007669"/>
    <property type="project" value="InterPro"/>
</dbReference>